<keyword evidence="1" id="KW-0732">Signal</keyword>
<dbReference type="InterPro" id="IPR012338">
    <property type="entry name" value="Beta-lactam/transpept-like"/>
</dbReference>
<dbReference type="GO" id="GO:0016787">
    <property type="term" value="F:hydrolase activity"/>
    <property type="evidence" value="ECO:0007669"/>
    <property type="project" value="UniProtKB-KW"/>
</dbReference>
<organism evidence="3 4">
    <name type="scientific">Flagellimonas alvinocaridis</name>
    <dbReference type="NCBI Taxonomy" id="2530200"/>
    <lineage>
        <taxon>Bacteria</taxon>
        <taxon>Pseudomonadati</taxon>
        <taxon>Bacteroidota</taxon>
        <taxon>Flavobacteriia</taxon>
        <taxon>Flavobacteriales</taxon>
        <taxon>Flavobacteriaceae</taxon>
        <taxon>Flagellimonas</taxon>
    </lineage>
</organism>
<proteinExistence type="predicted"/>
<evidence type="ECO:0000259" key="2">
    <source>
        <dbReference type="Pfam" id="PF00144"/>
    </source>
</evidence>
<dbReference type="InterPro" id="IPR050789">
    <property type="entry name" value="Diverse_Enzym_Activities"/>
</dbReference>
<protein>
    <submittedName>
        <fullName evidence="3">Class C beta-lactamase-related serine hydrolase</fullName>
    </submittedName>
</protein>
<dbReference type="OrthoDB" id="9773047at2"/>
<evidence type="ECO:0000313" key="4">
    <source>
        <dbReference type="Proteomes" id="UP000310406"/>
    </source>
</evidence>
<dbReference type="AlphaFoldDB" id="A0A4S8RSQ8"/>
<feature type="domain" description="Beta-lactamase-related" evidence="2">
    <location>
        <begin position="46"/>
        <end position="321"/>
    </location>
</feature>
<feature type="chain" id="PRO_5020636665" evidence="1">
    <location>
        <begin position="24"/>
        <end position="341"/>
    </location>
</feature>
<dbReference type="PROSITE" id="PS51257">
    <property type="entry name" value="PROKAR_LIPOPROTEIN"/>
    <property type="match status" value="1"/>
</dbReference>
<comment type="caution">
    <text evidence="3">The sequence shown here is derived from an EMBL/GenBank/DDBJ whole genome shotgun (WGS) entry which is preliminary data.</text>
</comment>
<dbReference type="PANTHER" id="PTHR43283:SF7">
    <property type="entry name" value="BETA-LACTAMASE-RELATED DOMAIN-CONTAINING PROTEIN"/>
    <property type="match status" value="1"/>
</dbReference>
<dbReference type="RefSeq" id="WP_136564821.1">
    <property type="nucleotide sequence ID" value="NZ_SNTZ01000001.1"/>
</dbReference>
<gene>
    <name evidence="3" type="ORF">EZV76_01485</name>
</gene>
<evidence type="ECO:0000313" key="3">
    <source>
        <dbReference type="EMBL" id="THV61032.1"/>
    </source>
</evidence>
<keyword evidence="3" id="KW-0378">Hydrolase</keyword>
<accession>A0A4S8RSQ8</accession>
<dbReference type="InterPro" id="IPR001466">
    <property type="entry name" value="Beta-lactam-related"/>
</dbReference>
<dbReference type="Gene3D" id="3.40.710.10">
    <property type="entry name" value="DD-peptidase/beta-lactamase superfamily"/>
    <property type="match status" value="1"/>
</dbReference>
<reference evidence="3 4" key="1">
    <citation type="submission" date="2019-03" db="EMBL/GenBank/DDBJ databases">
        <title>Muricauda SCR12 sp.nov, a marine bacterium isolated from Pacific Ocean:the Okinawa trough.</title>
        <authorList>
            <person name="Liu L."/>
        </authorList>
    </citation>
    <scope>NUCLEOTIDE SEQUENCE [LARGE SCALE GENOMIC DNA]</scope>
    <source>
        <strain evidence="3 4">SCR12</strain>
    </source>
</reference>
<dbReference type="Proteomes" id="UP000310406">
    <property type="component" value="Unassembled WGS sequence"/>
</dbReference>
<dbReference type="SUPFAM" id="SSF56601">
    <property type="entry name" value="beta-lactamase/transpeptidase-like"/>
    <property type="match status" value="1"/>
</dbReference>
<sequence length="341" mass="38227">MTSKICIHLLASILLFLFFSCKQKEKQVSAQIYTANNVSIENNYSYAILVSKNGELVFEEYYNQKTKDSLCNVQSLTKGIMSVLIGIAVDKGYIKSVDEPIVNYFPTEFETLSDSNKRSITIKHVLNQTSGLAWKGYLEHGAWLQSEDPIGFVLKKPLLNAPGTTYNYNSGATHLLSAIISRTTGISTAAFANKVLFTPLRIDEVDWQRRNDGHYDGSGLGLKMKPMDLMKIGLLLENKGRHNGVSLISETWVNTLFDPIEKKPTQWGLKNSSHGYCWYKATLNGDLIDYGMGYGGQFIIMVPAKKLIVVSTHNHDTPNGIEQQIEFLNVRLPKLIDRYGS</sequence>
<feature type="signal peptide" evidence="1">
    <location>
        <begin position="1"/>
        <end position="23"/>
    </location>
</feature>
<name>A0A4S8RSQ8_9FLAO</name>
<evidence type="ECO:0000256" key="1">
    <source>
        <dbReference type="SAM" id="SignalP"/>
    </source>
</evidence>
<dbReference type="PANTHER" id="PTHR43283">
    <property type="entry name" value="BETA-LACTAMASE-RELATED"/>
    <property type="match status" value="1"/>
</dbReference>
<dbReference type="Pfam" id="PF00144">
    <property type="entry name" value="Beta-lactamase"/>
    <property type="match status" value="1"/>
</dbReference>
<dbReference type="EMBL" id="SNTZ01000001">
    <property type="protein sequence ID" value="THV61032.1"/>
    <property type="molecule type" value="Genomic_DNA"/>
</dbReference>
<keyword evidence="4" id="KW-1185">Reference proteome</keyword>